<feature type="transmembrane region" description="Helical" evidence="1">
    <location>
        <begin position="6"/>
        <end position="27"/>
    </location>
</feature>
<keyword evidence="1" id="KW-0472">Membrane</keyword>
<protein>
    <submittedName>
        <fullName evidence="2">Uncharacterized protein</fullName>
    </submittedName>
</protein>
<name>A0A7J9N7V9_GOSSC</name>
<keyword evidence="1" id="KW-1133">Transmembrane helix</keyword>
<sequence>MYAYYQVMSGTSIAIAVVTSMLSYINLFHKD</sequence>
<evidence type="ECO:0000313" key="2">
    <source>
        <dbReference type="EMBL" id="MBA0879405.1"/>
    </source>
</evidence>
<dbReference type="AlphaFoldDB" id="A0A7J9N7V9"/>
<gene>
    <name evidence="2" type="ORF">Goshw_027444</name>
</gene>
<accession>A0A7J9N7V9</accession>
<evidence type="ECO:0000256" key="1">
    <source>
        <dbReference type="SAM" id="Phobius"/>
    </source>
</evidence>
<keyword evidence="1" id="KW-0812">Transmembrane</keyword>
<comment type="caution">
    <text evidence="2">The sequence shown here is derived from an EMBL/GenBank/DDBJ whole genome shotgun (WGS) entry which is preliminary data.</text>
</comment>
<dbReference type="EMBL" id="JABFAF010275164">
    <property type="protein sequence ID" value="MBA0879405.1"/>
    <property type="molecule type" value="Genomic_DNA"/>
</dbReference>
<organism evidence="2 3">
    <name type="scientific">Gossypium schwendimanii</name>
    <name type="common">Cotton</name>
    <dbReference type="NCBI Taxonomy" id="34291"/>
    <lineage>
        <taxon>Eukaryota</taxon>
        <taxon>Viridiplantae</taxon>
        <taxon>Streptophyta</taxon>
        <taxon>Embryophyta</taxon>
        <taxon>Tracheophyta</taxon>
        <taxon>Spermatophyta</taxon>
        <taxon>Magnoliopsida</taxon>
        <taxon>eudicotyledons</taxon>
        <taxon>Gunneridae</taxon>
        <taxon>Pentapetalae</taxon>
        <taxon>rosids</taxon>
        <taxon>malvids</taxon>
        <taxon>Malvales</taxon>
        <taxon>Malvaceae</taxon>
        <taxon>Malvoideae</taxon>
        <taxon>Gossypium</taxon>
    </lineage>
</organism>
<dbReference type="Proteomes" id="UP000593576">
    <property type="component" value="Unassembled WGS sequence"/>
</dbReference>
<keyword evidence="3" id="KW-1185">Reference proteome</keyword>
<evidence type="ECO:0000313" key="3">
    <source>
        <dbReference type="Proteomes" id="UP000593576"/>
    </source>
</evidence>
<reference evidence="2 3" key="1">
    <citation type="journal article" date="2019" name="Genome Biol. Evol.">
        <title>Insights into the evolution of the New World diploid cottons (Gossypium, subgenus Houzingenia) based on genome sequencing.</title>
        <authorList>
            <person name="Grover C.E."/>
            <person name="Arick M.A. 2nd"/>
            <person name="Thrash A."/>
            <person name="Conover J.L."/>
            <person name="Sanders W.S."/>
            <person name="Peterson D.G."/>
            <person name="Frelichowski J.E."/>
            <person name="Scheffler J.A."/>
            <person name="Scheffler B.E."/>
            <person name="Wendel J.F."/>
        </authorList>
    </citation>
    <scope>NUCLEOTIDE SEQUENCE [LARGE SCALE GENOMIC DNA]</scope>
    <source>
        <strain evidence="2">1</strain>
        <tissue evidence="2">Leaf</tissue>
    </source>
</reference>
<proteinExistence type="predicted"/>